<dbReference type="InterPro" id="IPR011701">
    <property type="entry name" value="MFS"/>
</dbReference>
<keyword evidence="10" id="KW-1185">Reference proteome</keyword>
<dbReference type="PANTHER" id="PTHR23501">
    <property type="entry name" value="MAJOR FACILITATOR SUPERFAMILY"/>
    <property type="match status" value="1"/>
</dbReference>
<dbReference type="GO" id="GO:0022857">
    <property type="term" value="F:transmembrane transporter activity"/>
    <property type="evidence" value="ECO:0007669"/>
    <property type="project" value="InterPro"/>
</dbReference>
<evidence type="ECO:0000256" key="1">
    <source>
        <dbReference type="ARBA" id="ARBA00004141"/>
    </source>
</evidence>
<keyword evidence="4 7" id="KW-1133">Transmembrane helix</keyword>
<dbReference type="Gene3D" id="1.20.1250.20">
    <property type="entry name" value="MFS general substrate transporter like domains"/>
    <property type="match status" value="1"/>
</dbReference>
<comment type="similarity">
    <text evidence="2">Belongs to the major facilitator superfamily. TCR/Tet family.</text>
</comment>
<evidence type="ECO:0000313" key="10">
    <source>
        <dbReference type="Proteomes" id="UP001148614"/>
    </source>
</evidence>
<feature type="region of interest" description="Disordered" evidence="6">
    <location>
        <begin position="70"/>
        <end position="103"/>
    </location>
</feature>
<keyword evidence="5 7" id="KW-0472">Membrane</keyword>
<feature type="transmembrane region" description="Helical" evidence="7">
    <location>
        <begin position="932"/>
        <end position="956"/>
    </location>
</feature>
<feature type="transmembrane region" description="Helical" evidence="7">
    <location>
        <begin position="865"/>
        <end position="891"/>
    </location>
</feature>
<name>A0A9W8NGG0_9PEZI</name>
<evidence type="ECO:0000256" key="2">
    <source>
        <dbReference type="ARBA" id="ARBA00007520"/>
    </source>
</evidence>
<feature type="transmembrane region" description="Helical" evidence="7">
    <location>
        <begin position="990"/>
        <end position="1009"/>
    </location>
</feature>
<feature type="region of interest" description="Disordered" evidence="6">
    <location>
        <begin position="129"/>
        <end position="190"/>
    </location>
</feature>
<feature type="transmembrane region" description="Helical" evidence="7">
    <location>
        <begin position="1228"/>
        <end position="1249"/>
    </location>
</feature>
<feature type="transmembrane region" description="Helical" evidence="7">
    <location>
        <begin position="1021"/>
        <end position="1042"/>
    </location>
</feature>
<dbReference type="InterPro" id="IPR036259">
    <property type="entry name" value="MFS_trans_sf"/>
</dbReference>
<feature type="compositionally biased region" description="Low complexity" evidence="6">
    <location>
        <begin position="841"/>
        <end position="850"/>
    </location>
</feature>
<keyword evidence="3 7" id="KW-0812">Transmembrane</keyword>
<feature type="transmembrane region" description="Helical" evidence="7">
    <location>
        <begin position="1134"/>
        <end position="1159"/>
    </location>
</feature>
<sequence length="1377" mass="149673">MAAQIPAPELASASRSKTPTRTSAPYGQACINCVKAKCKCILTCDPASSSASDNHIVCERCARLGRECKPSSSIRKRGGAVSRRETRSSASSTAPKSTSAATRAANLEQKLEDLVAVLKAQTNSTFTHGALQQDAGGSQRQGRVDQVARGDAGLSTSSAPDWRSNNTSSRAVAGGPTIVTPASTVESVPSPLPASIPGELMPAPQAEETLAFFRQNYLLFFPFVYLPPDMTAARLQRERPYLWLNIRALCARSPIEQAALNRQSREELARSLLVSFDSNIDMVLGVVCYLGWIMHLSFKPGTVTTISMATTLITVHRLDKPIHEEDPRIMHCFKTPDFKKLNHSTVRTMEERRVALACYVGCITGSSLMKCPAMRWTPHMEDNLKILAANPEWEGDKILVLMVRVWRLAENIMQTQSTWASDHDSHCTSKPPIKFYTKYFRQSLEKIKNELPVSLKNNRLAKTLIMQIDLQIAEISLSSWCHSEAHADTTTETPEIPHPIDISRVEANWAAMQASKEFFEHFLTFELSGFVGFSFPVLLNFYRAAGLLYRLRVTDDPGWDGCVVTESRRSGVCPQQCCPDRHSQLLSVYGFMTETDAEGNELNHFFAKSMRTFEYVTATMWQAHFAQADASRKGGTTEAPDVCGASAGCVNEAEAHVHHPPGVSLNANIPGRTSYPGMPNFMMPDVFPMDFSMDDAWCNEIMRHSSNRKSFADTIHSAPYRGVPDSLSYSHRVRPCLMAGLGIPGAGFSRQTFRAVRMRPDCCAASAACFGPTRGEGYTERANGNLCIDMANKPSTPVTADEFFKNDARVRDTIKESDSSSQTTATIEEAGEKQQPENTASSPLSPSQEPQEGDALNDHLTGFKLFALLFSTGLIFFTLLLDNSIISTAVPKITSEFHSLADVGWYAGAYQLASAVLQPLTGKLYTYFPTKWTFLVFFFVFEVGSLLCALATSSAFFIVGRAVAGIGVSGLQNGSLSIVAGAVPLSKRAFYLGLLIGCGQLGLVIGPLVGGAFTEYVSWRWCFWINLPIGAVAAGLLTLLRCPEQIVKAPFSMALVRRVLPQLDSIGFILFAPAAILLLLALQFGSGETYAWDSSVIIGLFVGSGVSAILFLLWEWKAGDVAIIPFSMVRTRMVWASTIQYISLISAIFIGTQYFPIYFQAVKGVGPVLSGVYLLPSILSQIVFVLFSGALISKIGYYLPFAILAGVGATVGSGLISTWNPFTSTGMWIGYQIIYGIRGCGIQLAVVAIQNALPARQSQLGVSFLVFAQTFSAAVFVVVGNTVFTQSLISETQRLVPSIDPAAVLAAGGSAEAIRRLASPGTPELAALLKAFSIAFDTVCYLMIALAAISVFASFGMGWVDTRKSKPEAKPETAAEV</sequence>
<dbReference type="CDD" id="cd17502">
    <property type="entry name" value="MFS_Azr1_MDR_like"/>
    <property type="match status" value="1"/>
</dbReference>
<dbReference type="Proteomes" id="UP001148614">
    <property type="component" value="Unassembled WGS sequence"/>
</dbReference>
<feature type="transmembrane region" description="Helical" evidence="7">
    <location>
        <begin position="1063"/>
        <end position="1084"/>
    </location>
</feature>
<accession>A0A9W8NGG0</accession>
<feature type="transmembrane region" description="Helical" evidence="7">
    <location>
        <begin position="1197"/>
        <end position="1216"/>
    </location>
</feature>
<evidence type="ECO:0000256" key="7">
    <source>
        <dbReference type="SAM" id="Phobius"/>
    </source>
</evidence>
<dbReference type="VEuPathDB" id="FungiDB:F4678DRAFT_411828"/>
<proteinExistence type="inferred from homology"/>
<feature type="transmembrane region" description="Helical" evidence="7">
    <location>
        <begin position="1171"/>
        <end position="1192"/>
    </location>
</feature>
<dbReference type="PROSITE" id="PS50850">
    <property type="entry name" value="MFS"/>
    <property type="match status" value="1"/>
</dbReference>
<evidence type="ECO:0000259" key="8">
    <source>
        <dbReference type="PROSITE" id="PS50850"/>
    </source>
</evidence>
<reference evidence="9" key="1">
    <citation type="submission" date="2022-07" db="EMBL/GenBank/DDBJ databases">
        <title>Genome Sequence of Xylaria arbuscula.</title>
        <authorList>
            <person name="Buettner E."/>
        </authorList>
    </citation>
    <scope>NUCLEOTIDE SEQUENCE</scope>
    <source>
        <strain evidence="9">VT107</strain>
    </source>
</reference>
<dbReference type="EMBL" id="JANPWZ010000615">
    <property type="protein sequence ID" value="KAJ3574373.1"/>
    <property type="molecule type" value="Genomic_DNA"/>
</dbReference>
<feature type="transmembrane region" description="Helical" evidence="7">
    <location>
        <begin position="1096"/>
        <end position="1114"/>
    </location>
</feature>
<feature type="transmembrane region" description="Helical" evidence="7">
    <location>
        <begin position="1261"/>
        <end position="1284"/>
    </location>
</feature>
<dbReference type="Pfam" id="PF07690">
    <property type="entry name" value="MFS_1"/>
    <property type="match status" value="1"/>
</dbReference>
<evidence type="ECO:0000313" key="9">
    <source>
        <dbReference type="EMBL" id="KAJ3574373.1"/>
    </source>
</evidence>
<feature type="region of interest" description="Disordered" evidence="6">
    <location>
        <begin position="1"/>
        <end position="24"/>
    </location>
</feature>
<dbReference type="VEuPathDB" id="FungiDB:F4678DRAFT_2631"/>
<protein>
    <recommendedName>
        <fullName evidence="8">Major facilitator superfamily (MFS) profile domain-containing protein</fullName>
    </recommendedName>
</protein>
<feature type="region of interest" description="Disordered" evidence="6">
    <location>
        <begin position="811"/>
        <end position="853"/>
    </location>
</feature>
<dbReference type="PANTHER" id="PTHR23501:SF193">
    <property type="entry name" value="MULTIDRUG TRANSPORTER, PUTATIVE (AFU_ORTHOLOGUE AFUA_8G00940)-RELATED"/>
    <property type="match status" value="1"/>
</dbReference>
<gene>
    <name evidence="9" type="ORF">NPX13_g4380</name>
</gene>
<feature type="compositionally biased region" description="Polar residues" evidence="6">
    <location>
        <begin position="13"/>
        <end position="24"/>
    </location>
</feature>
<dbReference type="SUPFAM" id="SSF103473">
    <property type="entry name" value="MFS general substrate transporter"/>
    <property type="match status" value="1"/>
</dbReference>
<evidence type="ECO:0000256" key="6">
    <source>
        <dbReference type="SAM" id="MobiDB-lite"/>
    </source>
</evidence>
<comment type="subcellular location">
    <subcellularLocation>
        <location evidence="1">Membrane</location>
        <topology evidence="1">Multi-pass membrane protein</topology>
    </subcellularLocation>
</comment>
<dbReference type="GO" id="GO:0005886">
    <property type="term" value="C:plasma membrane"/>
    <property type="evidence" value="ECO:0007669"/>
    <property type="project" value="TreeGrafter"/>
</dbReference>
<feature type="compositionally biased region" description="Low complexity" evidence="6">
    <location>
        <begin position="88"/>
        <end position="103"/>
    </location>
</feature>
<evidence type="ECO:0000256" key="3">
    <source>
        <dbReference type="ARBA" id="ARBA00022692"/>
    </source>
</evidence>
<dbReference type="InterPro" id="IPR020846">
    <property type="entry name" value="MFS_dom"/>
</dbReference>
<feature type="compositionally biased region" description="Polar residues" evidence="6">
    <location>
        <begin position="154"/>
        <end position="170"/>
    </location>
</feature>
<organism evidence="9 10">
    <name type="scientific">Xylaria arbuscula</name>
    <dbReference type="NCBI Taxonomy" id="114810"/>
    <lineage>
        <taxon>Eukaryota</taxon>
        <taxon>Fungi</taxon>
        <taxon>Dikarya</taxon>
        <taxon>Ascomycota</taxon>
        <taxon>Pezizomycotina</taxon>
        <taxon>Sordariomycetes</taxon>
        <taxon>Xylariomycetidae</taxon>
        <taxon>Xylariales</taxon>
        <taxon>Xylariaceae</taxon>
        <taxon>Xylaria</taxon>
    </lineage>
</organism>
<feature type="transmembrane region" description="Helical" evidence="7">
    <location>
        <begin position="1334"/>
        <end position="1360"/>
    </location>
</feature>
<evidence type="ECO:0000256" key="5">
    <source>
        <dbReference type="ARBA" id="ARBA00023136"/>
    </source>
</evidence>
<evidence type="ECO:0000256" key="4">
    <source>
        <dbReference type="ARBA" id="ARBA00022989"/>
    </source>
</evidence>
<feature type="domain" description="Major facilitator superfamily (MFS) profile" evidence="8">
    <location>
        <begin position="868"/>
        <end position="1365"/>
    </location>
</feature>
<comment type="caution">
    <text evidence="9">The sequence shown here is derived from an EMBL/GenBank/DDBJ whole genome shotgun (WGS) entry which is preliminary data.</text>
</comment>
<feature type="transmembrane region" description="Helical" evidence="7">
    <location>
        <begin position="962"/>
        <end position="983"/>
    </location>
</feature>